<reference evidence="19" key="1">
    <citation type="submission" date="2023-01" db="EMBL/GenBank/DDBJ databases">
        <title>Human gut microbiome strain richness.</title>
        <authorList>
            <person name="Chen-Liaw A."/>
        </authorList>
    </citation>
    <scope>NUCLEOTIDE SEQUENCE</scope>
    <source>
        <strain evidence="19">D8_m1001271B151109d0_201107</strain>
    </source>
</reference>
<keyword evidence="8 17" id="KW-0547">Nucleotide-binding</keyword>
<dbReference type="SFLD" id="SFLDF00027">
    <property type="entry name" value="p-type_atpase"/>
    <property type="match status" value="1"/>
</dbReference>
<keyword evidence="7 17" id="KW-0479">Metal-binding</keyword>
<feature type="transmembrane region" description="Helical" evidence="17">
    <location>
        <begin position="9"/>
        <end position="25"/>
    </location>
</feature>
<keyword evidence="11" id="KW-0460">Magnesium</keyword>
<dbReference type="PANTHER" id="PTHR48085">
    <property type="entry name" value="CADMIUM/ZINC-TRANSPORTING ATPASE HMA2-RELATED"/>
    <property type="match status" value="1"/>
</dbReference>
<dbReference type="Pfam" id="PF00702">
    <property type="entry name" value="Hydrolase"/>
    <property type="match status" value="1"/>
</dbReference>
<dbReference type="NCBIfam" id="TIGR01512">
    <property type="entry name" value="ATPase-IB2_Cd"/>
    <property type="match status" value="1"/>
</dbReference>
<dbReference type="NCBIfam" id="TIGR01494">
    <property type="entry name" value="ATPase_P-type"/>
    <property type="match status" value="1"/>
</dbReference>
<dbReference type="InterPro" id="IPR044492">
    <property type="entry name" value="P_typ_ATPase_HD_dom"/>
</dbReference>
<evidence type="ECO:0000256" key="9">
    <source>
        <dbReference type="ARBA" id="ARBA00022833"/>
    </source>
</evidence>
<evidence type="ECO:0000259" key="18">
    <source>
        <dbReference type="Pfam" id="PF00122"/>
    </source>
</evidence>
<keyword evidence="14 17" id="KW-0472">Membrane</keyword>
<dbReference type="InterPro" id="IPR059000">
    <property type="entry name" value="ATPase_P-type_domA"/>
</dbReference>
<evidence type="ECO:0000256" key="5">
    <source>
        <dbReference type="ARBA" id="ARBA00022553"/>
    </source>
</evidence>
<feature type="domain" description="P-type ATPase A" evidence="18">
    <location>
        <begin position="120"/>
        <end position="219"/>
    </location>
</feature>
<dbReference type="AlphaFoldDB" id="A0AAW6CUK2"/>
<comment type="similarity">
    <text evidence="2 17">Belongs to the cation transport ATPase (P-type) (TC 3.A.3) family. Type IB subfamily.</text>
</comment>
<keyword evidence="5" id="KW-0597">Phosphoprotein</keyword>
<dbReference type="SUPFAM" id="SSF81653">
    <property type="entry name" value="Calcium ATPase, transduction domain A"/>
    <property type="match status" value="1"/>
</dbReference>
<dbReference type="InterPro" id="IPR023214">
    <property type="entry name" value="HAD_sf"/>
</dbReference>
<gene>
    <name evidence="19" type="ORF">PND82_07235</name>
</gene>
<dbReference type="PANTHER" id="PTHR48085:SF5">
    <property type="entry name" value="CADMIUM_ZINC-TRANSPORTING ATPASE HMA4-RELATED"/>
    <property type="match status" value="1"/>
</dbReference>
<comment type="subcellular location">
    <subcellularLocation>
        <location evidence="1">Cell membrane</location>
        <topology evidence="1">Multi-pass membrane protein</topology>
    </subcellularLocation>
</comment>
<evidence type="ECO:0000256" key="11">
    <source>
        <dbReference type="ARBA" id="ARBA00022842"/>
    </source>
</evidence>
<organism evidence="19 20">
    <name type="scientific">Faecalicoccus pleomorphus</name>
    <dbReference type="NCBI Taxonomy" id="1323"/>
    <lineage>
        <taxon>Bacteria</taxon>
        <taxon>Bacillati</taxon>
        <taxon>Bacillota</taxon>
        <taxon>Erysipelotrichia</taxon>
        <taxon>Erysipelotrichales</taxon>
        <taxon>Erysipelotrichaceae</taxon>
        <taxon>Faecalicoccus</taxon>
    </lineage>
</organism>
<dbReference type="FunFam" id="3.40.1110.10:FF:000066">
    <property type="entry name" value="Cadmium-translocating P-type ATPase"/>
    <property type="match status" value="1"/>
</dbReference>
<comment type="catalytic activity">
    <reaction evidence="15">
        <text>Zn(2+)(in) + ATP + H2O = Zn(2+)(out) + ADP + phosphate + H(+)</text>
        <dbReference type="Rhea" id="RHEA:20621"/>
        <dbReference type="ChEBI" id="CHEBI:15377"/>
        <dbReference type="ChEBI" id="CHEBI:15378"/>
        <dbReference type="ChEBI" id="CHEBI:29105"/>
        <dbReference type="ChEBI" id="CHEBI:30616"/>
        <dbReference type="ChEBI" id="CHEBI:43474"/>
        <dbReference type="ChEBI" id="CHEBI:456216"/>
        <dbReference type="EC" id="7.2.2.12"/>
    </reaction>
</comment>
<keyword evidence="6 17" id="KW-0812">Transmembrane</keyword>
<dbReference type="Gene3D" id="3.40.1110.10">
    <property type="entry name" value="Calcium-transporting ATPase, cytoplasmic domain N"/>
    <property type="match status" value="1"/>
</dbReference>
<feature type="transmembrane region" description="Helical" evidence="17">
    <location>
        <begin position="601"/>
        <end position="623"/>
    </location>
</feature>
<dbReference type="SUPFAM" id="SSF81665">
    <property type="entry name" value="Calcium ATPase, transmembrane domain M"/>
    <property type="match status" value="1"/>
</dbReference>
<dbReference type="NCBIfam" id="TIGR01525">
    <property type="entry name" value="ATPase-IB_hvy"/>
    <property type="match status" value="1"/>
</dbReference>
<dbReference type="SFLD" id="SFLDG00002">
    <property type="entry name" value="C1.7:_P-type_atpase_like"/>
    <property type="match status" value="1"/>
</dbReference>
<evidence type="ECO:0000256" key="13">
    <source>
        <dbReference type="ARBA" id="ARBA00022989"/>
    </source>
</evidence>
<sequence>MNKKQKKMLIRILLAAAFMIGLHFIEIEGWYRFIAYMIPYLIVGYDILIKAGKGILNHQVFDECFLMAVATLGAIALAIYDNGDYTEAIAVMLFYQIGELFQSYAVGKSRRNISDLMDIRPDYANIENNGTLEKVDPDEIEIGSVIVVQPGEKVPIDGIVLEGNSSLNTSALTGESLPRDIKAGDAIISGCINMSGVLKIKTTKEFDESTASKILDLVENASSRKSRSEAFISRFARIYTPAVCYSALALAILPPIVRMFGMNLDPEWHVWMYRALTFLVISCPCALVISIPLSFFAGIGGASKAGVLVKGSNYLETLSKTKIVVFDKTGTLTQGVFEVSGIHHNQIENDKLIEIAALAESASSHPISKSLQRAYHHEIDRSRVKDIQEISGHGIVAKVDGQDVLIGNTRLMEKYHIPYKECHHTGTILHMAINGQYAGHIVISDVLKPTSLKAMQALKSCGIEKLVMLTGDIKKVADSIGQKLGLDAVYSNLLPGDKVEKVEELLSSKPEHAKLAFVGDGINDAPVLSRADIGIAMGAMGSDAAIEAADIVLMDDDPMQIPKAIKISKKCLRIVYENIVFAIGVKLLCLLLGALGLTNMWIAIFADVGVMVIAVLNAIRALFVNKL</sequence>
<dbReference type="GO" id="GO:0016887">
    <property type="term" value="F:ATP hydrolysis activity"/>
    <property type="evidence" value="ECO:0007669"/>
    <property type="project" value="InterPro"/>
</dbReference>
<dbReference type="FunFam" id="2.70.150.10:FF:000002">
    <property type="entry name" value="Copper-transporting ATPase 1, putative"/>
    <property type="match status" value="1"/>
</dbReference>
<dbReference type="PROSITE" id="PS00154">
    <property type="entry name" value="ATPASE_E1_E2"/>
    <property type="match status" value="1"/>
</dbReference>
<keyword evidence="9" id="KW-0862">Zinc</keyword>
<evidence type="ECO:0000256" key="12">
    <source>
        <dbReference type="ARBA" id="ARBA00022967"/>
    </source>
</evidence>
<dbReference type="InterPro" id="IPR036412">
    <property type="entry name" value="HAD-like_sf"/>
</dbReference>
<keyword evidence="3 17" id="KW-1003">Cell membrane</keyword>
<dbReference type="InterPro" id="IPR018303">
    <property type="entry name" value="ATPase_P-typ_P_site"/>
</dbReference>
<feature type="transmembrane region" description="Helical" evidence="17">
    <location>
        <begin position="31"/>
        <end position="48"/>
    </location>
</feature>
<keyword evidence="13 17" id="KW-1133">Transmembrane helix</keyword>
<dbReference type="GO" id="GO:0008551">
    <property type="term" value="F:P-type cadmium transporter activity"/>
    <property type="evidence" value="ECO:0007669"/>
    <property type="project" value="UniProtKB-EC"/>
</dbReference>
<dbReference type="InterPro" id="IPR023298">
    <property type="entry name" value="ATPase_P-typ_TM_dom_sf"/>
</dbReference>
<evidence type="ECO:0000256" key="8">
    <source>
        <dbReference type="ARBA" id="ARBA00022741"/>
    </source>
</evidence>
<proteinExistence type="inferred from homology"/>
<dbReference type="GO" id="GO:0016463">
    <property type="term" value="F:P-type zinc transporter activity"/>
    <property type="evidence" value="ECO:0007669"/>
    <property type="project" value="UniProtKB-EC"/>
</dbReference>
<dbReference type="InterPro" id="IPR027256">
    <property type="entry name" value="P-typ_ATPase_IB"/>
</dbReference>
<evidence type="ECO:0000313" key="19">
    <source>
        <dbReference type="EMBL" id="MDB7982605.1"/>
    </source>
</evidence>
<comment type="caution">
    <text evidence="19">The sequence shown here is derived from an EMBL/GenBank/DDBJ whole genome shotgun (WGS) entry which is preliminary data.</text>
</comment>
<keyword evidence="12" id="KW-1278">Translocase</keyword>
<dbReference type="GO" id="GO:0046872">
    <property type="term" value="F:metal ion binding"/>
    <property type="evidence" value="ECO:0007669"/>
    <property type="project" value="UniProtKB-KW"/>
</dbReference>
<feature type="transmembrane region" description="Helical" evidence="17">
    <location>
        <begin position="276"/>
        <end position="300"/>
    </location>
</feature>
<protein>
    <submittedName>
        <fullName evidence="19">Heavy metal translocating P-type ATPase</fullName>
    </submittedName>
</protein>
<dbReference type="SFLD" id="SFLDS00003">
    <property type="entry name" value="Haloacid_Dehalogenase"/>
    <property type="match status" value="1"/>
</dbReference>
<dbReference type="Gene3D" id="2.70.150.10">
    <property type="entry name" value="Calcium-transporting ATPase, cytoplasmic transduction domain A"/>
    <property type="match status" value="1"/>
</dbReference>
<dbReference type="GO" id="GO:0005886">
    <property type="term" value="C:plasma membrane"/>
    <property type="evidence" value="ECO:0007669"/>
    <property type="project" value="UniProtKB-SubCell"/>
</dbReference>
<feature type="transmembrane region" description="Helical" evidence="17">
    <location>
        <begin position="235"/>
        <end position="256"/>
    </location>
</feature>
<dbReference type="InterPro" id="IPR008250">
    <property type="entry name" value="ATPase_P-typ_transduc_dom_A_sf"/>
</dbReference>
<dbReference type="Gene3D" id="3.40.50.1000">
    <property type="entry name" value="HAD superfamily/HAD-like"/>
    <property type="match status" value="1"/>
</dbReference>
<evidence type="ECO:0000313" key="20">
    <source>
        <dbReference type="Proteomes" id="UP001212981"/>
    </source>
</evidence>
<dbReference type="InterPro" id="IPR051014">
    <property type="entry name" value="Cation_Transport_ATPase_IB"/>
</dbReference>
<dbReference type="GO" id="GO:0005524">
    <property type="term" value="F:ATP binding"/>
    <property type="evidence" value="ECO:0007669"/>
    <property type="project" value="UniProtKB-UniRule"/>
</dbReference>
<dbReference type="InterPro" id="IPR023299">
    <property type="entry name" value="ATPase_P-typ_cyto_dom_N"/>
</dbReference>
<feature type="transmembrane region" description="Helical" evidence="17">
    <location>
        <begin position="575"/>
        <end position="595"/>
    </location>
</feature>
<dbReference type="SUPFAM" id="SSF56784">
    <property type="entry name" value="HAD-like"/>
    <property type="match status" value="1"/>
</dbReference>
<evidence type="ECO:0000256" key="16">
    <source>
        <dbReference type="ARBA" id="ARBA00049338"/>
    </source>
</evidence>
<evidence type="ECO:0000256" key="17">
    <source>
        <dbReference type="RuleBase" id="RU362081"/>
    </source>
</evidence>
<keyword evidence="4" id="KW-0104">Cadmium</keyword>
<evidence type="ECO:0000256" key="2">
    <source>
        <dbReference type="ARBA" id="ARBA00006024"/>
    </source>
</evidence>
<dbReference type="InterPro" id="IPR001757">
    <property type="entry name" value="P_typ_ATPase"/>
</dbReference>
<evidence type="ECO:0000256" key="4">
    <source>
        <dbReference type="ARBA" id="ARBA00022539"/>
    </source>
</evidence>
<name>A0AAW6CUK2_9FIRM</name>
<evidence type="ECO:0000256" key="7">
    <source>
        <dbReference type="ARBA" id="ARBA00022723"/>
    </source>
</evidence>
<keyword evidence="10 17" id="KW-0067">ATP-binding</keyword>
<dbReference type="Proteomes" id="UP001212981">
    <property type="component" value="Unassembled WGS sequence"/>
</dbReference>
<accession>A0AAW6CUK2</accession>
<evidence type="ECO:0000256" key="14">
    <source>
        <dbReference type="ARBA" id="ARBA00023136"/>
    </source>
</evidence>
<feature type="transmembrane region" description="Helical" evidence="17">
    <location>
        <begin position="60"/>
        <end position="80"/>
    </location>
</feature>
<evidence type="ECO:0000256" key="10">
    <source>
        <dbReference type="ARBA" id="ARBA00022840"/>
    </source>
</evidence>
<evidence type="ECO:0000256" key="1">
    <source>
        <dbReference type="ARBA" id="ARBA00004651"/>
    </source>
</evidence>
<comment type="catalytic activity">
    <reaction evidence="16">
        <text>Cd(2+)(in) + ATP + H2O = Cd(2+)(out) + ADP + phosphate + H(+)</text>
        <dbReference type="Rhea" id="RHEA:12132"/>
        <dbReference type="ChEBI" id="CHEBI:15377"/>
        <dbReference type="ChEBI" id="CHEBI:15378"/>
        <dbReference type="ChEBI" id="CHEBI:30616"/>
        <dbReference type="ChEBI" id="CHEBI:43474"/>
        <dbReference type="ChEBI" id="CHEBI:48775"/>
        <dbReference type="ChEBI" id="CHEBI:456216"/>
        <dbReference type="EC" id="7.2.2.21"/>
    </reaction>
</comment>
<evidence type="ECO:0000256" key="3">
    <source>
        <dbReference type="ARBA" id="ARBA00022475"/>
    </source>
</evidence>
<dbReference type="Pfam" id="PF00122">
    <property type="entry name" value="E1-E2_ATPase"/>
    <property type="match status" value="1"/>
</dbReference>
<evidence type="ECO:0000256" key="15">
    <source>
        <dbReference type="ARBA" id="ARBA00047308"/>
    </source>
</evidence>
<dbReference type="PRINTS" id="PR00120">
    <property type="entry name" value="HATPASE"/>
</dbReference>
<dbReference type="PRINTS" id="PR00119">
    <property type="entry name" value="CATATPASE"/>
</dbReference>
<feature type="transmembrane region" description="Helical" evidence="17">
    <location>
        <begin position="86"/>
        <end position="107"/>
    </location>
</feature>
<dbReference type="EMBL" id="JAQLXO010000011">
    <property type="protein sequence ID" value="MDB7982605.1"/>
    <property type="molecule type" value="Genomic_DNA"/>
</dbReference>
<evidence type="ECO:0000256" key="6">
    <source>
        <dbReference type="ARBA" id="ARBA00022692"/>
    </source>
</evidence>